<accession>A0ABY4GUG6</accession>
<reference evidence="1 2" key="1">
    <citation type="submission" date="2022-04" db="EMBL/GenBank/DDBJ databases">
        <title>Halobacillus sp. isolated from saltern.</title>
        <authorList>
            <person name="Won M."/>
            <person name="Lee C.-M."/>
            <person name="Woen H.-Y."/>
            <person name="Kwon S.-W."/>
        </authorList>
    </citation>
    <scope>NUCLEOTIDE SEQUENCE [LARGE SCALE GENOMIC DNA]</scope>
    <source>
        <strain evidence="1 2">SSTM10-2</strain>
    </source>
</reference>
<sequence>MTMLYSKARELFDEDYKNSSEAKESNMAAPKVKRTMSGKLLIPFRKNKRK</sequence>
<evidence type="ECO:0000313" key="2">
    <source>
        <dbReference type="Proteomes" id="UP000831880"/>
    </source>
</evidence>
<dbReference type="EMBL" id="CP095074">
    <property type="protein sequence ID" value="UOQ91669.1"/>
    <property type="molecule type" value="Genomic_DNA"/>
</dbReference>
<protein>
    <submittedName>
        <fullName evidence="1">Uncharacterized protein</fullName>
    </submittedName>
</protein>
<organism evidence="1 2">
    <name type="scientific">Halobacillus shinanisalinarum</name>
    <dbReference type="NCBI Taxonomy" id="2932258"/>
    <lineage>
        <taxon>Bacteria</taxon>
        <taxon>Bacillati</taxon>
        <taxon>Bacillota</taxon>
        <taxon>Bacilli</taxon>
        <taxon>Bacillales</taxon>
        <taxon>Bacillaceae</taxon>
        <taxon>Halobacillus</taxon>
    </lineage>
</organism>
<dbReference type="Proteomes" id="UP000831880">
    <property type="component" value="Chromosome"/>
</dbReference>
<dbReference type="RefSeq" id="WP_244751280.1">
    <property type="nucleotide sequence ID" value="NZ_CP095074.1"/>
</dbReference>
<gene>
    <name evidence="1" type="ORF">MUO14_14045</name>
</gene>
<proteinExistence type="predicted"/>
<name>A0ABY4GUG6_9BACI</name>
<keyword evidence="2" id="KW-1185">Reference proteome</keyword>
<evidence type="ECO:0000313" key="1">
    <source>
        <dbReference type="EMBL" id="UOQ91669.1"/>
    </source>
</evidence>